<organism evidence="2 3">
    <name type="scientific">Tetradesmus obliquus</name>
    <name type="common">Green alga</name>
    <name type="synonym">Acutodesmus obliquus</name>
    <dbReference type="NCBI Taxonomy" id="3088"/>
    <lineage>
        <taxon>Eukaryota</taxon>
        <taxon>Viridiplantae</taxon>
        <taxon>Chlorophyta</taxon>
        <taxon>core chlorophytes</taxon>
        <taxon>Chlorophyceae</taxon>
        <taxon>CS clade</taxon>
        <taxon>Sphaeropleales</taxon>
        <taxon>Scenedesmaceae</taxon>
        <taxon>Tetradesmus</taxon>
    </lineage>
</organism>
<dbReference type="Gene3D" id="1.20.1280.50">
    <property type="match status" value="1"/>
</dbReference>
<protein>
    <recommendedName>
        <fullName evidence="1">F-box domain-containing protein</fullName>
    </recommendedName>
</protein>
<reference evidence="2 3" key="1">
    <citation type="submission" date="2023-05" db="EMBL/GenBank/DDBJ databases">
        <title>A 100% complete, gapless, phased diploid assembly of the Scenedesmus obliquus UTEX 3031 genome.</title>
        <authorList>
            <person name="Biondi T.C."/>
            <person name="Hanschen E.R."/>
            <person name="Kwon T."/>
            <person name="Eng W."/>
            <person name="Kruse C.P.S."/>
            <person name="Koehler S.I."/>
            <person name="Kunde Y."/>
            <person name="Gleasner C.D."/>
            <person name="You Mak K.T."/>
            <person name="Polle J."/>
            <person name="Hovde B.T."/>
            <person name="Starkenburg S.R."/>
        </authorList>
    </citation>
    <scope>NUCLEOTIDE SEQUENCE [LARGE SCALE GENOMIC DNA]</scope>
    <source>
        <strain evidence="2 3">DOE0152z</strain>
    </source>
</reference>
<sequence length="152" mass="16881">MGSSSSTIQPAPSMEQVHRSPSLALIVHPEYHHTLPMEPVKFSFWDACDDAVLREIASYLGDAQSLLSLQLVNRRCRRVADNDGLWRELCVAKFNCHPDVCTGAATWRELYKFNAEAFKYILAQTAAEALMKLGIRATAQNFVLNVQGISAA</sequence>
<dbReference type="InterPro" id="IPR001810">
    <property type="entry name" value="F-box_dom"/>
</dbReference>
<feature type="domain" description="F-box" evidence="1">
    <location>
        <begin position="52"/>
        <end position="91"/>
    </location>
</feature>
<dbReference type="Pfam" id="PF12937">
    <property type="entry name" value="F-box-like"/>
    <property type="match status" value="1"/>
</dbReference>
<gene>
    <name evidence="2" type="ORF">OEZ85_009201</name>
</gene>
<dbReference type="SUPFAM" id="SSF81383">
    <property type="entry name" value="F-box domain"/>
    <property type="match status" value="1"/>
</dbReference>
<evidence type="ECO:0000313" key="3">
    <source>
        <dbReference type="Proteomes" id="UP001244341"/>
    </source>
</evidence>
<dbReference type="InterPro" id="IPR036047">
    <property type="entry name" value="F-box-like_dom_sf"/>
</dbReference>
<keyword evidence="3" id="KW-1185">Reference proteome</keyword>
<proteinExistence type="predicted"/>
<dbReference type="Proteomes" id="UP001244341">
    <property type="component" value="Chromosome 1b"/>
</dbReference>
<name>A0ABY8TPW8_TETOB</name>
<dbReference type="EMBL" id="CP126208">
    <property type="protein sequence ID" value="WIA09826.1"/>
    <property type="molecule type" value="Genomic_DNA"/>
</dbReference>
<accession>A0ABY8TPW8</accession>
<evidence type="ECO:0000313" key="2">
    <source>
        <dbReference type="EMBL" id="WIA09826.1"/>
    </source>
</evidence>
<evidence type="ECO:0000259" key="1">
    <source>
        <dbReference type="Pfam" id="PF12937"/>
    </source>
</evidence>